<dbReference type="InterPro" id="IPR035906">
    <property type="entry name" value="MetI-like_sf"/>
</dbReference>
<dbReference type="Pfam" id="PF12911">
    <property type="entry name" value="OppC_N"/>
    <property type="match status" value="1"/>
</dbReference>
<evidence type="ECO:0000259" key="11">
    <source>
        <dbReference type="PROSITE" id="PS50928"/>
    </source>
</evidence>
<accession>A0A917WMM8</accession>
<evidence type="ECO:0000256" key="9">
    <source>
        <dbReference type="RuleBase" id="RU363032"/>
    </source>
</evidence>
<dbReference type="SUPFAM" id="SSF161098">
    <property type="entry name" value="MetI-like"/>
    <property type="match status" value="1"/>
</dbReference>
<keyword evidence="4 9" id="KW-0812">Transmembrane</keyword>
<evidence type="ECO:0000256" key="10">
    <source>
        <dbReference type="SAM" id="MobiDB-lite"/>
    </source>
</evidence>
<dbReference type="Pfam" id="PF00528">
    <property type="entry name" value="BPD_transp_1"/>
    <property type="match status" value="1"/>
</dbReference>
<evidence type="ECO:0000256" key="5">
    <source>
        <dbReference type="ARBA" id="ARBA00022856"/>
    </source>
</evidence>
<feature type="compositionally biased region" description="Low complexity" evidence="10">
    <location>
        <begin position="1"/>
        <end position="20"/>
    </location>
</feature>
<feature type="transmembrane region" description="Helical" evidence="9">
    <location>
        <begin position="147"/>
        <end position="176"/>
    </location>
</feature>
<dbReference type="Gene3D" id="1.10.3720.10">
    <property type="entry name" value="MetI-like"/>
    <property type="match status" value="1"/>
</dbReference>
<evidence type="ECO:0000256" key="1">
    <source>
        <dbReference type="ARBA" id="ARBA00004651"/>
    </source>
</evidence>
<dbReference type="Proteomes" id="UP000649829">
    <property type="component" value="Unassembled WGS sequence"/>
</dbReference>
<sequence length="301" mass="31784">MMSSEPMQATAAPVEAAPAAKPDHPMRETLKIFLKNRSAAGGLILLGLILFATIFGPAIYGVDPYEMVWMPLSPPGDGTPLGTDYIGRDILAGILVGGRVTLIVGAVSAVMTIVIGLVVGSFAGFFGGRVDAALMKFTEFFQVLPSLLLAMVMVTIFSPSLGTIIFAIGIVGWAQIARLTRAEFMRIASLEYVKAARAAGARDGYLMFRVILPGSLPPIVVASALVTGASILFEAGLSFLGLGDPNQLSWGLIIGQNQNYLMDAWWTVTCPGIAIFLTVLAISLIGDGINDALNPRARKRG</sequence>
<dbReference type="PANTHER" id="PTHR43386:SF1">
    <property type="entry name" value="D,D-DIPEPTIDE TRANSPORT SYSTEM PERMEASE PROTEIN DDPC-RELATED"/>
    <property type="match status" value="1"/>
</dbReference>
<dbReference type="GO" id="GO:0015833">
    <property type="term" value="P:peptide transport"/>
    <property type="evidence" value="ECO:0007669"/>
    <property type="project" value="UniProtKB-KW"/>
</dbReference>
<feature type="transmembrane region" description="Helical" evidence="9">
    <location>
        <begin position="219"/>
        <end position="243"/>
    </location>
</feature>
<keyword evidence="2 9" id="KW-0813">Transport</keyword>
<protein>
    <submittedName>
        <fullName evidence="12">Peptide ABC transporter permease</fullName>
    </submittedName>
</protein>
<keyword evidence="13" id="KW-1185">Reference proteome</keyword>
<evidence type="ECO:0000256" key="8">
    <source>
        <dbReference type="ARBA" id="ARBA00023136"/>
    </source>
</evidence>
<dbReference type="GO" id="GO:0005886">
    <property type="term" value="C:plasma membrane"/>
    <property type="evidence" value="ECO:0007669"/>
    <property type="project" value="UniProtKB-SubCell"/>
</dbReference>
<dbReference type="EMBL" id="BMLF01000007">
    <property type="protein sequence ID" value="GGM15714.1"/>
    <property type="molecule type" value="Genomic_DNA"/>
</dbReference>
<dbReference type="CDD" id="cd06261">
    <property type="entry name" value="TM_PBP2"/>
    <property type="match status" value="1"/>
</dbReference>
<feature type="transmembrane region" description="Helical" evidence="9">
    <location>
        <begin position="264"/>
        <end position="285"/>
    </location>
</feature>
<dbReference type="PANTHER" id="PTHR43386">
    <property type="entry name" value="OLIGOPEPTIDE TRANSPORT SYSTEM PERMEASE PROTEIN APPC"/>
    <property type="match status" value="1"/>
</dbReference>
<gene>
    <name evidence="12" type="ORF">GCM10011534_42130</name>
</gene>
<keyword evidence="8 9" id="KW-0472">Membrane</keyword>
<dbReference type="PROSITE" id="PS50928">
    <property type="entry name" value="ABC_TM1"/>
    <property type="match status" value="1"/>
</dbReference>
<feature type="domain" description="ABC transmembrane type-1" evidence="11">
    <location>
        <begin position="98"/>
        <end position="286"/>
    </location>
</feature>
<keyword evidence="3" id="KW-1003">Cell membrane</keyword>
<keyword evidence="5" id="KW-0571">Peptide transport</keyword>
<organism evidence="12 13">
    <name type="scientific">Pseudooceanicola nanhaiensis</name>
    <dbReference type="NCBI Taxonomy" id="375761"/>
    <lineage>
        <taxon>Bacteria</taxon>
        <taxon>Pseudomonadati</taxon>
        <taxon>Pseudomonadota</taxon>
        <taxon>Alphaproteobacteria</taxon>
        <taxon>Rhodobacterales</taxon>
        <taxon>Paracoccaceae</taxon>
        <taxon>Pseudooceanicola</taxon>
    </lineage>
</organism>
<feature type="region of interest" description="Disordered" evidence="10">
    <location>
        <begin position="1"/>
        <end position="22"/>
    </location>
</feature>
<dbReference type="InterPro" id="IPR025966">
    <property type="entry name" value="OppC_N"/>
</dbReference>
<feature type="transmembrane region" description="Helical" evidence="9">
    <location>
        <begin position="102"/>
        <end position="126"/>
    </location>
</feature>
<evidence type="ECO:0000313" key="12">
    <source>
        <dbReference type="EMBL" id="GGM15714.1"/>
    </source>
</evidence>
<feature type="transmembrane region" description="Helical" evidence="9">
    <location>
        <begin position="39"/>
        <end position="60"/>
    </location>
</feature>
<evidence type="ECO:0000256" key="2">
    <source>
        <dbReference type="ARBA" id="ARBA00022448"/>
    </source>
</evidence>
<dbReference type="RefSeq" id="WP_229669266.1">
    <property type="nucleotide sequence ID" value="NZ_BMLF01000007.1"/>
</dbReference>
<dbReference type="AlphaFoldDB" id="A0A917WMM8"/>
<proteinExistence type="inferred from homology"/>
<dbReference type="GO" id="GO:0015031">
    <property type="term" value="P:protein transport"/>
    <property type="evidence" value="ECO:0007669"/>
    <property type="project" value="UniProtKB-KW"/>
</dbReference>
<keyword evidence="6" id="KW-0653">Protein transport</keyword>
<evidence type="ECO:0000256" key="3">
    <source>
        <dbReference type="ARBA" id="ARBA00022475"/>
    </source>
</evidence>
<dbReference type="InterPro" id="IPR000515">
    <property type="entry name" value="MetI-like"/>
</dbReference>
<reference evidence="12" key="1">
    <citation type="journal article" date="2014" name="Int. J. Syst. Evol. Microbiol.">
        <title>Complete genome sequence of Corynebacterium casei LMG S-19264T (=DSM 44701T), isolated from a smear-ripened cheese.</title>
        <authorList>
            <consortium name="US DOE Joint Genome Institute (JGI-PGF)"/>
            <person name="Walter F."/>
            <person name="Albersmeier A."/>
            <person name="Kalinowski J."/>
            <person name="Ruckert C."/>
        </authorList>
    </citation>
    <scope>NUCLEOTIDE SEQUENCE</scope>
    <source>
        <strain evidence="12">CGMCC 1.6293</strain>
    </source>
</reference>
<evidence type="ECO:0000313" key="13">
    <source>
        <dbReference type="Proteomes" id="UP000649829"/>
    </source>
</evidence>
<evidence type="ECO:0000256" key="4">
    <source>
        <dbReference type="ARBA" id="ARBA00022692"/>
    </source>
</evidence>
<evidence type="ECO:0000256" key="7">
    <source>
        <dbReference type="ARBA" id="ARBA00022989"/>
    </source>
</evidence>
<dbReference type="GO" id="GO:0055085">
    <property type="term" value="P:transmembrane transport"/>
    <property type="evidence" value="ECO:0007669"/>
    <property type="project" value="InterPro"/>
</dbReference>
<reference evidence="12" key="2">
    <citation type="submission" date="2020-09" db="EMBL/GenBank/DDBJ databases">
        <authorList>
            <person name="Sun Q."/>
            <person name="Zhou Y."/>
        </authorList>
    </citation>
    <scope>NUCLEOTIDE SEQUENCE</scope>
    <source>
        <strain evidence="12">CGMCC 1.6293</strain>
    </source>
</reference>
<keyword evidence="7 9" id="KW-1133">Transmembrane helix</keyword>
<dbReference type="InterPro" id="IPR050366">
    <property type="entry name" value="BP-dependent_transpt_permease"/>
</dbReference>
<name>A0A917WMM8_9RHOB</name>
<evidence type="ECO:0000256" key="6">
    <source>
        <dbReference type="ARBA" id="ARBA00022927"/>
    </source>
</evidence>
<comment type="similarity">
    <text evidence="9">Belongs to the binding-protein-dependent transport system permease family.</text>
</comment>
<comment type="subcellular location">
    <subcellularLocation>
        <location evidence="1 9">Cell membrane</location>
        <topology evidence="1 9">Multi-pass membrane protein</topology>
    </subcellularLocation>
</comment>
<comment type="caution">
    <text evidence="12">The sequence shown here is derived from an EMBL/GenBank/DDBJ whole genome shotgun (WGS) entry which is preliminary data.</text>
</comment>